<evidence type="ECO:0000256" key="3">
    <source>
        <dbReference type="SAM" id="SignalP"/>
    </source>
</evidence>
<dbReference type="Gene3D" id="3.40.50.1820">
    <property type="entry name" value="alpha/beta hydrolase"/>
    <property type="match status" value="2"/>
</dbReference>
<feature type="region of interest" description="Disordered" evidence="1">
    <location>
        <begin position="446"/>
        <end position="570"/>
    </location>
</feature>
<dbReference type="PANTHER" id="PTHR43798">
    <property type="entry name" value="MONOACYLGLYCEROL LIPASE"/>
    <property type="match status" value="1"/>
</dbReference>
<dbReference type="SUPFAM" id="SSF53474">
    <property type="entry name" value="alpha/beta-Hydrolases"/>
    <property type="match status" value="1"/>
</dbReference>
<keyword evidence="7" id="KW-1185">Reference proteome</keyword>
<keyword evidence="2" id="KW-0812">Transmembrane</keyword>
<keyword evidence="3" id="KW-0732">Signal</keyword>
<dbReference type="Pfam" id="PF08386">
    <property type="entry name" value="Abhydrolase_4"/>
    <property type="match status" value="1"/>
</dbReference>
<feature type="compositionally biased region" description="Polar residues" evidence="1">
    <location>
        <begin position="511"/>
        <end position="523"/>
    </location>
</feature>
<dbReference type="PANTHER" id="PTHR43798:SF27">
    <property type="entry name" value="HYDROLASE ALPHA_BETA HYDROLASE FOLD FAMILY"/>
    <property type="match status" value="1"/>
</dbReference>
<protein>
    <recommendedName>
        <fullName evidence="8">Alpha/beta fold hydrolase</fullName>
    </recommendedName>
</protein>
<feature type="compositionally biased region" description="Low complexity" evidence="1">
    <location>
        <begin position="524"/>
        <end position="541"/>
    </location>
</feature>
<feature type="domain" description="Peptidase S33 tripeptidyl aminopeptidase-like C-terminal" evidence="5">
    <location>
        <begin position="556"/>
        <end position="630"/>
    </location>
</feature>
<evidence type="ECO:0000256" key="1">
    <source>
        <dbReference type="SAM" id="MobiDB-lite"/>
    </source>
</evidence>
<feature type="transmembrane region" description="Helical" evidence="2">
    <location>
        <begin position="665"/>
        <end position="687"/>
    </location>
</feature>
<dbReference type="GO" id="GO:0016020">
    <property type="term" value="C:membrane"/>
    <property type="evidence" value="ECO:0007669"/>
    <property type="project" value="TreeGrafter"/>
</dbReference>
<dbReference type="GO" id="GO:0003824">
    <property type="term" value="F:catalytic activity"/>
    <property type="evidence" value="ECO:0007669"/>
    <property type="project" value="UniProtKB-ARBA"/>
</dbReference>
<proteinExistence type="predicted"/>
<feature type="compositionally biased region" description="Low complexity" evidence="1">
    <location>
        <begin position="554"/>
        <end position="568"/>
    </location>
</feature>
<comment type="caution">
    <text evidence="6">The sequence shown here is derived from an EMBL/GenBank/DDBJ whole genome shotgun (WGS) entry which is preliminary data.</text>
</comment>
<evidence type="ECO:0000313" key="7">
    <source>
        <dbReference type="Proteomes" id="UP000630097"/>
    </source>
</evidence>
<feature type="compositionally biased region" description="Polar residues" evidence="1">
    <location>
        <begin position="89"/>
        <end position="100"/>
    </location>
</feature>
<dbReference type="InterPro" id="IPR013595">
    <property type="entry name" value="Pept_S33_TAP-like_C"/>
</dbReference>
<organism evidence="6 7">
    <name type="scientific">Planotetraspora kaengkrachanensis</name>
    <dbReference type="NCBI Taxonomy" id="575193"/>
    <lineage>
        <taxon>Bacteria</taxon>
        <taxon>Bacillati</taxon>
        <taxon>Actinomycetota</taxon>
        <taxon>Actinomycetes</taxon>
        <taxon>Streptosporangiales</taxon>
        <taxon>Streptosporangiaceae</taxon>
        <taxon>Planotetraspora</taxon>
    </lineage>
</organism>
<dbReference type="AlphaFoldDB" id="A0A8J3M0J5"/>
<evidence type="ECO:0008006" key="8">
    <source>
        <dbReference type="Google" id="ProtNLM"/>
    </source>
</evidence>
<dbReference type="EMBL" id="BONV01000010">
    <property type="protein sequence ID" value="GIG79843.1"/>
    <property type="molecule type" value="Genomic_DNA"/>
</dbReference>
<keyword evidence="2" id="KW-1133">Transmembrane helix</keyword>
<feature type="chain" id="PRO_5035287114" description="Alpha/beta fold hydrolase" evidence="3">
    <location>
        <begin position="29"/>
        <end position="777"/>
    </location>
</feature>
<feature type="domain" description="AB hydrolase-1" evidence="4">
    <location>
        <begin position="155"/>
        <end position="296"/>
    </location>
</feature>
<dbReference type="InterPro" id="IPR000073">
    <property type="entry name" value="AB_hydrolase_1"/>
</dbReference>
<dbReference type="InterPro" id="IPR029058">
    <property type="entry name" value="AB_hydrolase_fold"/>
</dbReference>
<dbReference type="Proteomes" id="UP000630097">
    <property type="component" value="Unassembled WGS sequence"/>
</dbReference>
<name>A0A8J3M0J5_9ACTN</name>
<gene>
    <name evidence="6" type="ORF">Pka01_29700</name>
</gene>
<evidence type="ECO:0000313" key="6">
    <source>
        <dbReference type="EMBL" id="GIG79843.1"/>
    </source>
</evidence>
<feature type="signal peptide" evidence="3">
    <location>
        <begin position="1"/>
        <end position="28"/>
    </location>
</feature>
<dbReference type="Pfam" id="PF00561">
    <property type="entry name" value="Abhydrolase_1"/>
    <property type="match status" value="1"/>
</dbReference>
<evidence type="ECO:0000259" key="4">
    <source>
        <dbReference type="Pfam" id="PF00561"/>
    </source>
</evidence>
<evidence type="ECO:0000256" key="2">
    <source>
        <dbReference type="SAM" id="Phobius"/>
    </source>
</evidence>
<feature type="compositionally biased region" description="Low complexity" evidence="1">
    <location>
        <begin position="46"/>
        <end position="80"/>
    </location>
</feature>
<feature type="compositionally biased region" description="Low complexity" evidence="1">
    <location>
        <begin position="448"/>
        <end position="463"/>
    </location>
</feature>
<feature type="transmembrane region" description="Helical" evidence="2">
    <location>
        <begin position="756"/>
        <end position="775"/>
    </location>
</feature>
<reference evidence="6 7" key="1">
    <citation type="submission" date="2021-01" db="EMBL/GenBank/DDBJ databases">
        <title>Whole genome shotgun sequence of Planotetraspora kaengkrachanensis NBRC 104272.</title>
        <authorList>
            <person name="Komaki H."/>
            <person name="Tamura T."/>
        </authorList>
    </citation>
    <scope>NUCLEOTIDE SEQUENCE [LARGE SCALE GENOMIC DNA]</scope>
    <source>
        <strain evidence="6 7">NBRC 104272</strain>
    </source>
</reference>
<feature type="transmembrane region" description="Helical" evidence="2">
    <location>
        <begin position="732"/>
        <end position="749"/>
    </location>
</feature>
<keyword evidence="2" id="KW-0472">Membrane</keyword>
<dbReference type="InterPro" id="IPR050266">
    <property type="entry name" value="AB_hydrolase_sf"/>
</dbReference>
<sequence>MQGVRGAAVTAFVAAFVLTLLGVPGAQADAGTTRAVAAPTPQVSATPHISTTPPVTPTPATTPRSTGRATPHATSSAARTARPRTRTAQTMPKASGTTAAAQARVEQRPCPLRLPAGTLCGVLVVPERRDLPSGRTIKVGYAVHYAEGPARKADPVVYMGGGPGASSEQVIPFLAGMLPDRDVVAIEQRGGQYSEPRLQCPEIAKSLVQVLQTTGQAAQENALLAENGLACRTRLAQQVSLAGYRTSEIAADVVDLRKALGYPKWNLLGVSYSTRVMLQVAARDPQGTRSVVLDSLAPGRVGPDGDGWPRLAATIAKLGITARFDAMVARLNAKPVSLTTRDPLTGGEVTLVLDGADAATILAESLQEPGVIPIIPALVDGVAGGRTALLQALVDGVGDELSSHEWGLYYAVKCQDQRPAAPQQGTRPLFTDSADAAVCSAWPAPEKTAVASPSTGTAATGTKSGTGGKTADRANAADGKGTTGGPQAGTPQSETPKAGNTGGQTSQSQTPQDKTSQNKTSQNRTPGNRTPGARTTPGTTGSANTRGTGRAGRAKPTAPRTAPARKPGITAPVLVVGGQFDATTPPEAARETALRTPSARFVEFAGVGHGVMFSSRCSQRTIAAFVDDPAASAPCDPAEPPRPMVRPDTILLTSSAYEIAKHPVLLIPMAGFALVSLLQLLLGLVALVRRRGDWLAVLGGLLGVAFTVLVVHSLRGFSVTALSIGLPKEVPWYGLIAVAAWLVSTVSAFRLRAHTFAIIPCLAGLAYITWMYGWLVA</sequence>
<evidence type="ECO:0000259" key="5">
    <source>
        <dbReference type="Pfam" id="PF08386"/>
    </source>
</evidence>
<feature type="transmembrane region" description="Helical" evidence="2">
    <location>
        <begin position="694"/>
        <end position="712"/>
    </location>
</feature>
<feature type="region of interest" description="Disordered" evidence="1">
    <location>
        <begin position="37"/>
        <end position="101"/>
    </location>
</feature>
<accession>A0A8J3M0J5</accession>